<dbReference type="Pfam" id="PF08877">
    <property type="entry name" value="MepB-like"/>
    <property type="match status" value="1"/>
</dbReference>
<dbReference type="InterPro" id="IPR038231">
    <property type="entry name" value="MepB-like_sf"/>
</dbReference>
<evidence type="ECO:0000313" key="2">
    <source>
        <dbReference type="Proteomes" id="UP000232196"/>
    </source>
</evidence>
<keyword evidence="2" id="KW-1185">Reference proteome</keyword>
<proteinExistence type="predicted"/>
<reference evidence="1 2" key="1">
    <citation type="submission" date="2017-07" db="EMBL/GenBank/DDBJ databases">
        <title>Leptospira spp. isolated from tropical soils.</title>
        <authorList>
            <person name="Thibeaux R."/>
            <person name="Iraola G."/>
            <person name="Ferres I."/>
            <person name="Bierque E."/>
            <person name="Girault D."/>
            <person name="Soupe-Gilbert M.-E."/>
            <person name="Picardeau M."/>
            <person name="Goarant C."/>
        </authorList>
    </citation>
    <scope>NUCLEOTIDE SEQUENCE [LARGE SCALE GENOMIC DNA]</scope>
    <source>
        <strain evidence="1 2">MCA1-C-A1</strain>
    </source>
</reference>
<comment type="caution">
    <text evidence="1">The sequence shown here is derived from an EMBL/GenBank/DDBJ whole genome shotgun (WGS) entry which is preliminary data.</text>
</comment>
<organism evidence="1 2">
    <name type="scientific">Leptospira hartskeerlii</name>
    <dbReference type="NCBI Taxonomy" id="2023177"/>
    <lineage>
        <taxon>Bacteria</taxon>
        <taxon>Pseudomonadati</taxon>
        <taxon>Spirochaetota</taxon>
        <taxon>Spirochaetia</taxon>
        <taxon>Leptospirales</taxon>
        <taxon>Leptospiraceae</taxon>
        <taxon>Leptospira</taxon>
    </lineage>
</organism>
<name>A0A2M9XBE7_9LEPT</name>
<dbReference type="Proteomes" id="UP000232196">
    <property type="component" value="Unassembled WGS sequence"/>
</dbReference>
<dbReference type="OrthoDB" id="4954833at2"/>
<sequence length="174" mass="20221">MQKERSILNTLPPNLVEVNSLFSENCNIKIKDYQIEKESSDYNAALFNLDKKQVIFRLAKITPKKIGMFVTLWKRNRKGITSPFHKGDNIDLVIVEVRKANQIGHFVFSQAILIEKGIITSNKEGKRGFRIYPPWELPSNNQAAASQLWQSHYFFERSKVNRDDSLRLKELINL</sequence>
<dbReference type="EMBL" id="NPDN01000007">
    <property type="protein sequence ID" value="PJZ24882.1"/>
    <property type="molecule type" value="Genomic_DNA"/>
</dbReference>
<evidence type="ECO:0000313" key="1">
    <source>
        <dbReference type="EMBL" id="PJZ24882.1"/>
    </source>
</evidence>
<dbReference type="RefSeq" id="WP_100707572.1">
    <property type="nucleotide sequence ID" value="NZ_NPDL01000006.1"/>
</dbReference>
<dbReference type="AlphaFoldDB" id="A0A2M9XBE7"/>
<dbReference type="PIRSF" id="PIRSF032285">
    <property type="entry name" value="UCP032285"/>
    <property type="match status" value="1"/>
</dbReference>
<protein>
    <submittedName>
        <fullName evidence="1">MepB protein</fullName>
    </submittedName>
</protein>
<dbReference type="Gene3D" id="3.40.1350.140">
    <property type="entry name" value="MepB-like"/>
    <property type="match status" value="1"/>
</dbReference>
<dbReference type="InterPro" id="IPR011235">
    <property type="entry name" value="MepB-like"/>
</dbReference>
<gene>
    <name evidence="1" type="ORF">CH357_15005</name>
</gene>
<accession>A0A2M9XBE7</accession>